<dbReference type="InterPro" id="IPR036291">
    <property type="entry name" value="NAD(P)-bd_dom_sf"/>
</dbReference>
<comment type="similarity">
    <text evidence="14">Belongs to the Gfo/Idh/MocA family. Biliverdin reductase subfamily.</text>
</comment>
<evidence type="ECO:0000256" key="14">
    <source>
        <dbReference type="ARBA" id="ARBA00060874"/>
    </source>
</evidence>
<reference evidence="21" key="2">
    <citation type="submission" date="2025-08" db="UniProtKB">
        <authorList>
            <consortium name="Ensembl"/>
        </authorList>
    </citation>
    <scope>IDENTIFICATION</scope>
</reference>
<dbReference type="Gene3D" id="3.40.50.720">
    <property type="entry name" value="NAD(P)-binding Rossmann-like Domain"/>
    <property type="match status" value="1"/>
</dbReference>
<dbReference type="Ensembl" id="ENSAMET00000038551.1">
    <property type="protein sequence ID" value="ENSAMEP00000037178.1"/>
    <property type="gene ID" value="ENSAMEG00000017487.2"/>
</dbReference>
<dbReference type="Pfam" id="PF09166">
    <property type="entry name" value="Biliv-reduc_cat"/>
    <property type="match status" value="1"/>
</dbReference>
<evidence type="ECO:0000259" key="19">
    <source>
        <dbReference type="Pfam" id="PF01408"/>
    </source>
</evidence>
<dbReference type="AlphaFoldDB" id="A0A7N5KAV4"/>
<evidence type="ECO:0000313" key="22">
    <source>
        <dbReference type="Proteomes" id="UP000008912"/>
    </source>
</evidence>
<evidence type="ECO:0000256" key="6">
    <source>
        <dbReference type="ARBA" id="ARBA00022723"/>
    </source>
</evidence>
<protein>
    <recommendedName>
        <fullName evidence="16">Biliverdin reductase A</fullName>
        <ecNumber evidence="15">1.3.1.24</ecNumber>
    </recommendedName>
    <alternativeName>
        <fullName evidence="17">Biliverdin-IX alpha-reductase</fullName>
    </alternativeName>
</protein>
<evidence type="ECO:0000259" key="20">
    <source>
        <dbReference type="Pfam" id="PF09166"/>
    </source>
</evidence>
<reference evidence="21" key="3">
    <citation type="submission" date="2025-09" db="UniProtKB">
        <authorList>
            <consortium name="Ensembl"/>
        </authorList>
    </citation>
    <scope>IDENTIFICATION</scope>
</reference>
<dbReference type="InterPro" id="IPR015249">
    <property type="entry name" value="Biliverdin_Rdtase_cat"/>
</dbReference>
<dbReference type="GO" id="GO:0008270">
    <property type="term" value="F:zinc ion binding"/>
    <property type="evidence" value="ECO:0007669"/>
    <property type="project" value="InterPro"/>
</dbReference>
<evidence type="ECO:0000256" key="1">
    <source>
        <dbReference type="ARBA" id="ARBA00001947"/>
    </source>
</evidence>
<evidence type="ECO:0000313" key="21">
    <source>
        <dbReference type="Ensembl" id="ENSAMEP00000037178.1"/>
    </source>
</evidence>
<dbReference type="FunFam" id="3.40.50.720:FF:000179">
    <property type="entry name" value="Biliverdin reductase A"/>
    <property type="match status" value="1"/>
</dbReference>
<evidence type="ECO:0000256" key="16">
    <source>
        <dbReference type="ARBA" id="ARBA00067882"/>
    </source>
</evidence>
<name>A0A7N5KAV4_AILME</name>
<accession>A0A7N5KAV4</accession>
<keyword evidence="4" id="KW-0963">Cytoplasm</keyword>
<evidence type="ECO:0000256" key="4">
    <source>
        <dbReference type="ARBA" id="ARBA00022490"/>
    </source>
</evidence>
<dbReference type="PANTHER" id="PTHR43377">
    <property type="entry name" value="BILIVERDIN REDUCTASE A"/>
    <property type="match status" value="1"/>
</dbReference>
<dbReference type="Gene3D" id="3.30.360.10">
    <property type="entry name" value="Dihydrodipicolinate Reductase, domain 2"/>
    <property type="match status" value="1"/>
</dbReference>
<feature type="domain" description="Biliverdin reductase catalytic" evidence="20">
    <location>
        <begin position="286"/>
        <end position="396"/>
    </location>
</feature>
<dbReference type="PANTHER" id="PTHR43377:SF1">
    <property type="entry name" value="BILIVERDIN REDUCTASE A"/>
    <property type="match status" value="1"/>
</dbReference>
<dbReference type="GO" id="GO:0000166">
    <property type="term" value="F:nucleotide binding"/>
    <property type="evidence" value="ECO:0007669"/>
    <property type="project" value="InterPro"/>
</dbReference>
<proteinExistence type="inferred from homology"/>
<evidence type="ECO:0000256" key="12">
    <source>
        <dbReference type="ARBA" id="ARBA00058120"/>
    </source>
</evidence>
<reference evidence="21 22" key="1">
    <citation type="journal article" date="2010" name="Nature">
        <title>The sequence and de novo assembly of the giant panda genome.</title>
        <authorList>
            <person name="Li R."/>
            <person name="Fan W."/>
            <person name="Tian G."/>
            <person name="Zhu H."/>
            <person name="He L."/>
            <person name="Cai J."/>
            <person name="Huang Q."/>
            <person name="Cai Q."/>
            <person name="Li B."/>
            <person name="Bai Y."/>
            <person name="Zhang Z."/>
            <person name="Zhang Y."/>
            <person name="Wang W."/>
            <person name="Li J."/>
            <person name="Wei F."/>
            <person name="Li H."/>
            <person name="Jian M."/>
            <person name="Li J."/>
            <person name="Zhang Z."/>
            <person name="Nielsen R."/>
            <person name="Li D."/>
            <person name="Gu W."/>
            <person name="Yang Z."/>
            <person name="Xuan Z."/>
            <person name="Ryder O.A."/>
            <person name="Leung F.C."/>
            <person name="Zhou Y."/>
            <person name="Cao J."/>
            <person name="Sun X."/>
            <person name="Fu Y."/>
            <person name="Fang X."/>
            <person name="Guo X."/>
            <person name="Wang B."/>
            <person name="Hou R."/>
            <person name="Shen F."/>
            <person name="Mu B."/>
            <person name="Ni P."/>
            <person name="Lin R."/>
            <person name="Qian W."/>
            <person name="Wang G."/>
            <person name="Yu C."/>
            <person name="Nie W."/>
            <person name="Wang J."/>
            <person name="Wu Z."/>
            <person name="Liang H."/>
            <person name="Min J."/>
            <person name="Wu Q."/>
            <person name="Cheng S."/>
            <person name="Ruan J."/>
            <person name="Wang M."/>
            <person name="Shi Z."/>
            <person name="Wen M."/>
            <person name="Liu B."/>
            <person name="Ren X."/>
            <person name="Zheng H."/>
            <person name="Dong D."/>
            <person name="Cook K."/>
            <person name="Shan G."/>
            <person name="Zhang H."/>
            <person name="Kosiol C."/>
            <person name="Xie X."/>
            <person name="Lu Z."/>
            <person name="Zheng H."/>
            <person name="Li Y."/>
            <person name="Steiner C.C."/>
            <person name="Lam T.T."/>
            <person name="Lin S."/>
            <person name="Zhang Q."/>
            <person name="Li G."/>
            <person name="Tian J."/>
            <person name="Gong T."/>
            <person name="Liu H."/>
            <person name="Zhang D."/>
            <person name="Fang L."/>
            <person name="Ye C."/>
            <person name="Zhang J."/>
            <person name="Hu W."/>
            <person name="Xu A."/>
            <person name="Ren Y."/>
            <person name="Zhang G."/>
            <person name="Bruford M.W."/>
            <person name="Li Q."/>
            <person name="Ma L."/>
            <person name="Guo Y."/>
            <person name="An N."/>
            <person name="Hu Y."/>
            <person name="Zheng Y."/>
            <person name="Shi Y."/>
            <person name="Li Z."/>
            <person name="Liu Q."/>
            <person name="Chen Y."/>
            <person name="Zhao J."/>
            <person name="Qu N."/>
            <person name="Zhao S."/>
            <person name="Tian F."/>
            <person name="Wang X."/>
            <person name="Wang H."/>
            <person name="Xu L."/>
            <person name="Liu X."/>
            <person name="Vinar T."/>
            <person name="Wang Y."/>
            <person name="Lam T.W."/>
            <person name="Yiu S.M."/>
            <person name="Liu S."/>
            <person name="Zhang H."/>
            <person name="Li D."/>
            <person name="Huang Y."/>
            <person name="Wang X."/>
            <person name="Yang G."/>
            <person name="Jiang Z."/>
            <person name="Wang J."/>
            <person name="Qin N."/>
            <person name="Li L."/>
            <person name="Li J."/>
            <person name="Bolund L."/>
            <person name="Kristiansen K."/>
            <person name="Wong G.K."/>
            <person name="Olson M."/>
            <person name="Zhang X."/>
            <person name="Li S."/>
            <person name="Yang H."/>
            <person name="Wang J."/>
            <person name="Wang J."/>
        </authorList>
    </citation>
    <scope>NUCLEOTIDE SEQUENCE [LARGE SCALE GENOMIC DNA]</scope>
</reference>
<feature type="compositionally biased region" description="Low complexity" evidence="18">
    <location>
        <begin position="121"/>
        <end position="143"/>
    </location>
</feature>
<dbReference type="GO" id="GO:0106276">
    <property type="term" value="F:biliberdin reductase (NADH) activity"/>
    <property type="evidence" value="ECO:0007669"/>
    <property type="project" value="UniProtKB-ARBA"/>
</dbReference>
<evidence type="ECO:0000256" key="2">
    <source>
        <dbReference type="ARBA" id="ARBA00004514"/>
    </source>
</evidence>
<dbReference type="Proteomes" id="UP000008912">
    <property type="component" value="Unassembled WGS sequence"/>
</dbReference>
<dbReference type="Pfam" id="PF01408">
    <property type="entry name" value="GFO_IDH_MocA"/>
    <property type="match status" value="1"/>
</dbReference>
<keyword evidence="8" id="KW-0521">NADP</keyword>
<dbReference type="InParanoid" id="A0A7N5KAV4"/>
<keyword evidence="22" id="KW-1185">Reference proteome</keyword>
<dbReference type="InterPro" id="IPR051450">
    <property type="entry name" value="Gfo/Idh/MocA_Oxidoreductases"/>
</dbReference>
<evidence type="ECO:0000256" key="10">
    <source>
        <dbReference type="ARBA" id="ARBA00023002"/>
    </source>
</evidence>
<evidence type="ECO:0000256" key="18">
    <source>
        <dbReference type="SAM" id="MobiDB-lite"/>
    </source>
</evidence>
<dbReference type="GO" id="GO:0042167">
    <property type="term" value="P:heme catabolic process"/>
    <property type="evidence" value="ECO:0007669"/>
    <property type="project" value="InterPro"/>
</dbReference>
<organism evidence="21 22">
    <name type="scientific">Ailuropoda melanoleuca</name>
    <name type="common">Giant panda</name>
    <dbReference type="NCBI Taxonomy" id="9646"/>
    <lineage>
        <taxon>Eukaryota</taxon>
        <taxon>Metazoa</taxon>
        <taxon>Chordata</taxon>
        <taxon>Craniata</taxon>
        <taxon>Vertebrata</taxon>
        <taxon>Euteleostomi</taxon>
        <taxon>Mammalia</taxon>
        <taxon>Eutheria</taxon>
        <taxon>Laurasiatheria</taxon>
        <taxon>Carnivora</taxon>
        <taxon>Caniformia</taxon>
        <taxon>Ursidae</taxon>
        <taxon>Ailuropoda</taxon>
    </lineage>
</organism>
<evidence type="ECO:0000256" key="7">
    <source>
        <dbReference type="ARBA" id="ARBA00022833"/>
    </source>
</evidence>
<evidence type="ECO:0000256" key="5">
    <source>
        <dbReference type="ARBA" id="ARBA00022553"/>
    </source>
</evidence>
<keyword evidence="7" id="KW-0862">Zinc</keyword>
<gene>
    <name evidence="21" type="primary">BLVRA</name>
</gene>
<dbReference type="SUPFAM" id="SSF55347">
    <property type="entry name" value="Glyceraldehyde-3-phosphate dehydrogenase-like, C-terminal domain"/>
    <property type="match status" value="1"/>
</dbReference>
<dbReference type="EC" id="1.3.1.24" evidence="15"/>
<keyword evidence="10" id="KW-0560">Oxidoreductase</keyword>
<evidence type="ECO:0000256" key="3">
    <source>
        <dbReference type="ARBA" id="ARBA00011245"/>
    </source>
</evidence>
<comment type="cofactor">
    <cofactor evidence="1">
        <name>Zn(2+)</name>
        <dbReference type="ChEBI" id="CHEBI:29105"/>
    </cofactor>
</comment>
<evidence type="ECO:0000256" key="13">
    <source>
        <dbReference type="ARBA" id="ARBA00060540"/>
    </source>
</evidence>
<feature type="domain" description="Gfo/Idh/MocA-like oxidoreductase N-terminal" evidence="19">
    <location>
        <begin position="162"/>
        <end position="278"/>
    </location>
</feature>
<dbReference type="GO" id="GO:0005829">
    <property type="term" value="C:cytosol"/>
    <property type="evidence" value="ECO:0007669"/>
    <property type="project" value="UniProtKB-SubCell"/>
</dbReference>
<dbReference type="SUPFAM" id="SSF51735">
    <property type="entry name" value="NAD(P)-binding Rossmann-fold domains"/>
    <property type="match status" value="1"/>
</dbReference>
<comment type="pathway">
    <text evidence="13">Porphyrin-containing compound metabolism; protoheme degradation.</text>
</comment>
<evidence type="ECO:0000256" key="17">
    <source>
        <dbReference type="ARBA" id="ARBA00078137"/>
    </source>
</evidence>
<evidence type="ECO:0000256" key="15">
    <source>
        <dbReference type="ARBA" id="ARBA00066337"/>
    </source>
</evidence>
<sequence length="449" mass="49861">SSWYVYITTPTEKEKNEKLRCCLCDLDPKGPSGFTGWEGGPEEGRAHGAPPPPARRPHRSGTDATVFSSSSSSSCRGAGRVPWQPNRFAPSPASLQRSWGLGRGSPTRGRGLSPPLPPALPAGLTRLGQSERPPASAAGQAAARQLRRDLELCAPPQPERKFGVVVVGVGRAGSVRIRDLRNPHASSAFLNLIGFVSRRELGNIDEVQQISLEDALSSQEVEVAYICSESSSHEDYIRQFLNAGKHVLVEYPMTLSWAAAQDLWKLAEQKGKVLHEEHVELLMEEFAFLKKEVVGKDLLKGSLLFTASPLEEERFGFPAFSGISRLTWLVSLFGELSLVSATLEERKEDQYMKMSVCLETENKRPLTWIEEKGPGLKRNRHLSFHFKSGSLENMPNVGVNKNIFLKDQNIFVQKLLGQFSDKELAAEKRRILHCLWLAEEIQKHCSAQK</sequence>
<dbReference type="FunFam" id="3.30.360.10:FF:000020">
    <property type="entry name" value="Biliverdin reductase A"/>
    <property type="match status" value="1"/>
</dbReference>
<keyword evidence="9" id="KW-0007">Acetylation</keyword>
<feature type="region of interest" description="Disordered" evidence="18">
    <location>
        <begin position="32"/>
        <end position="143"/>
    </location>
</feature>
<dbReference type="InterPro" id="IPR000683">
    <property type="entry name" value="Gfo/Idh/MocA-like_OxRdtase_N"/>
</dbReference>
<comment type="function">
    <text evidence="12">Reduces the gamma-methene bridge of the open tetrapyrrole, biliverdin IXalpha, to bilirubin with the concomitant oxidation of a NADH or NADPH cofactor. Does not reduce bilirubin IXbeta. Uses the reactants NADH or NADPH depending on the pH; NADH is used at the acidic pH range (6-6.9) and NADPH at the alkaline range (8.5-8.7). NADPH, however, is the probable reactant in biological systems.</text>
</comment>
<evidence type="ECO:0000256" key="9">
    <source>
        <dbReference type="ARBA" id="ARBA00022990"/>
    </source>
</evidence>
<evidence type="ECO:0000256" key="11">
    <source>
        <dbReference type="ARBA" id="ARBA00023027"/>
    </source>
</evidence>
<evidence type="ECO:0000256" key="8">
    <source>
        <dbReference type="ARBA" id="ARBA00022857"/>
    </source>
</evidence>
<comment type="subunit">
    <text evidence="3">Monomer.</text>
</comment>
<keyword evidence="6" id="KW-0479">Metal-binding</keyword>
<comment type="subcellular location">
    <subcellularLocation>
        <location evidence="2">Cytoplasm</location>
        <location evidence="2">Cytosol</location>
    </subcellularLocation>
</comment>
<keyword evidence="11" id="KW-0520">NAD</keyword>
<keyword evidence="5" id="KW-0597">Phosphoprotein</keyword>
<dbReference type="GeneTree" id="ENSGT00390000011072"/>